<comment type="caution">
    <text evidence="1">The sequence shown here is derived from an EMBL/GenBank/DDBJ whole genome shotgun (WGS) entry which is preliminary data.</text>
</comment>
<dbReference type="EMBL" id="CM042026">
    <property type="protein sequence ID" value="KAI3805010.1"/>
    <property type="molecule type" value="Genomic_DNA"/>
</dbReference>
<gene>
    <name evidence="1" type="ORF">L1987_26986</name>
</gene>
<evidence type="ECO:0000313" key="2">
    <source>
        <dbReference type="Proteomes" id="UP001056120"/>
    </source>
</evidence>
<evidence type="ECO:0000313" key="1">
    <source>
        <dbReference type="EMBL" id="KAI3805010.1"/>
    </source>
</evidence>
<dbReference type="Proteomes" id="UP001056120">
    <property type="component" value="Linkage Group LG09"/>
</dbReference>
<reference evidence="1 2" key="2">
    <citation type="journal article" date="2022" name="Mol. Ecol. Resour.">
        <title>The genomes of chicory, endive, great burdock and yacon provide insights into Asteraceae paleo-polyploidization history and plant inulin production.</title>
        <authorList>
            <person name="Fan W."/>
            <person name="Wang S."/>
            <person name="Wang H."/>
            <person name="Wang A."/>
            <person name="Jiang F."/>
            <person name="Liu H."/>
            <person name="Zhao H."/>
            <person name="Xu D."/>
            <person name="Zhang Y."/>
        </authorList>
    </citation>
    <scope>NUCLEOTIDE SEQUENCE [LARGE SCALE GENOMIC DNA]</scope>
    <source>
        <strain evidence="2">cv. Yunnan</strain>
        <tissue evidence="1">Leaves</tissue>
    </source>
</reference>
<organism evidence="1 2">
    <name type="scientific">Smallanthus sonchifolius</name>
    <dbReference type="NCBI Taxonomy" id="185202"/>
    <lineage>
        <taxon>Eukaryota</taxon>
        <taxon>Viridiplantae</taxon>
        <taxon>Streptophyta</taxon>
        <taxon>Embryophyta</taxon>
        <taxon>Tracheophyta</taxon>
        <taxon>Spermatophyta</taxon>
        <taxon>Magnoliopsida</taxon>
        <taxon>eudicotyledons</taxon>
        <taxon>Gunneridae</taxon>
        <taxon>Pentapetalae</taxon>
        <taxon>asterids</taxon>
        <taxon>campanulids</taxon>
        <taxon>Asterales</taxon>
        <taxon>Asteraceae</taxon>
        <taxon>Asteroideae</taxon>
        <taxon>Heliantheae alliance</taxon>
        <taxon>Millerieae</taxon>
        <taxon>Smallanthus</taxon>
    </lineage>
</organism>
<name>A0ACB9ICA8_9ASTR</name>
<keyword evidence="2" id="KW-1185">Reference proteome</keyword>
<protein>
    <submittedName>
        <fullName evidence="1">Uncharacterized protein</fullName>
    </submittedName>
</protein>
<accession>A0ACB9ICA8</accession>
<sequence length="190" mass="21328">MCFDSRPQCVLGRPQVSTKLDSFHGPLSIGLEGHFRNVNIPYMRSAIDKAASLGLPIWITEVDVQPGPNLAEFLYQVLREGHAHPPAVNGIVLWSAWSPQGCYRMCLTDNSFKNLPTGDVVDKIIREFFSVVVTATTDDNGFYETSLGHGDYEVSFEDHCQSEKHMKFPRMSQHFKLEASEDILNVKILA</sequence>
<proteinExistence type="predicted"/>
<reference evidence="2" key="1">
    <citation type="journal article" date="2022" name="Mol. Ecol. Resour.">
        <title>The genomes of chicory, endive, great burdock and yacon provide insights into Asteraceae palaeo-polyploidization history and plant inulin production.</title>
        <authorList>
            <person name="Fan W."/>
            <person name="Wang S."/>
            <person name="Wang H."/>
            <person name="Wang A."/>
            <person name="Jiang F."/>
            <person name="Liu H."/>
            <person name="Zhao H."/>
            <person name="Xu D."/>
            <person name="Zhang Y."/>
        </authorList>
    </citation>
    <scope>NUCLEOTIDE SEQUENCE [LARGE SCALE GENOMIC DNA]</scope>
    <source>
        <strain evidence="2">cv. Yunnan</strain>
    </source>
</reference>